<dbReference type="EMBL" id="CP047901">
    <property type="protein sequence ID" value="QHO63021.1"/>
    <property type="molecule type" value="Genomic_DNA"/>
</dbReference>
<dbReference type="KEGG" id="caqa:MICH65_0040"/>
<accession>A0A857NBS0</accession>
<proteinExistence type="predicted"/>
<reference evidence="2" key="1">
    <citation type="journal article" date="2020" name="Microorganisms">
        <title>Complete Genome of a Member of a New Bacterial Lineage in the Microgenomates Group Reveals an Unusual Nucleotide Composition Disparity Between Two Strands of DNA and Limited Metabolic Potential.</title>
        <authorList>
            <person name="Kadnikov V.V."/>
            <person name="Mardanov A.V."/>
            <person name="Beletsky A.V."/>
            <person name="Karnachuk O.V."/>
            <person name="Ravin N.V."/>
        </authorList>
    </citation>
    <scope>NUCLEOTIDE SEQUENCE [LARGE SCALE GENOMIC DNA]</scope>
</reference>
<dbReference type="AlphaFoldDB" id="A0A857NBS0"/>
<keyword evidence="2" id="KW-1185">Reference proteome</keyword>
<evidence type="ECO:0000313" key="1">
    <source>
        <dbReference type="EMBL" id="QHO63021.1"/>
    </source>
</evidence>
<protein>
    <submittedName>
        <fullName evidence="1">Uncharacterized protein</fullName>
    </submittedName>
</protein>
<name>A0A857NBS0_9BACT</name>
<evidence type="ECO:0000313" key="2">
    <source>
        <dbReference type="Proteomes" id="UP000463983"/>
    </source>
</evidence>
<gene>
    <name evidence="1" type="ORF">MICH65_0040</name>
</gene>
<dbReference type="RefSeq" id="WP_161931431.1">
    <property type="nucleotide sequence ID" value="NZ_CP047901.1"/>
</dbReference>
<organism evidence="1 2">
    <name type="scientific">Candidatus Chazhemtobacterium aquaticus</name>
    <dbReference type="NCBI Taxonomy" id="2715735"/>
    <lineage>
        <taxon>Bacteria</taxon>
        <taxon>Candidatus Chazhemtobacteraceae</taxon>
        <taxon>Candidatus Chazhemtobacterium</taxon>
    </lineage>
</organism>
<sequence>MARTPEQEKLRVEFLAQPVVGAIVDEIDTAVKENPEIGARVKWIAVSGSKARQAELKGEVGGVISDDDLVILLDGAQEDDPVNLDAYDLVLDAMNVATRKIMEKFGTTPVFASTIRLEDAQMAIARLVAGPDANLHMVHSLIYPSARAALAFEPPKLTRGLFGQSLGLWGDEEAARQIAEMARAGVVISDHNLTVGGLDGISDNFRMLRTNRHVLPVEFLGPQTIHVLDYSLKWAMANVVEDGKNIEVGTWEEIIDNFPNALGSEALVTVVHEIRRLRSMGSAVDLDEVEGLYRGVIKLWPVLTELRISNGLK</sequence>
<dbReference type="Proteomes" id="UP000463983">
    <property type="component" value="Chromosome"/>
</dbReference>